<gene>
    <name evidence="3" type="ORF">NT02SARS_1562</name>
</gene>
<dbReference type="InterPro" id="IPR048341">
    <property type="entry name" value="DUF1285_N"/>
</dbReference>
<evidence type="ECO:0000259" key="1">
    <source>
        <dbReference type="Pfam" id="PF06938"/>
    </source>
</evidence>
<dbReference type="InterPro" id="IPR023361">
    <property type="entry name" value="DUF1285_beta_roll_sf"/>
</dbReference>
<dbReference type="HOGENOM" id="CLU_096796_1_0_6"/>
<evidence type="ECO:0000259" key="2">
    <source>
        <dbReference type="Pfam" id="PF21028"/>
    </source>
</evidence>
<feature type="domain" description="DUF1285" evidence="1">
    <location>
        <begin position="18"/>
        <end position="80"/>
    </location>
</feature>
<dbReference type="Pfam" id="PF06938">
    <property type="entry name" value="DUF1285_N"/>
    <property type="match status" value="1"/>
</dbReference>
<feature type="domain" description="DUF1285" evidence="2">
    <location>
        <begin position="85"/>
        <end position="172"/>
    </location>
</feature>
<dbReference type="InterPro" id="IPR048342">
    <property type="entry name" value="DUF1285_C"/>
</dbReference>
<accession>J5KEI4</accession>
<dbReference type="Pfam" id="PF21028">
    <property type="entry name" value="DUF1285_C"/>
    <property type="match status" value="1"/>
</dbReference>
<evidence type="ECO:0000313" key="3">
    <source>
        <dbReference type="EMBL" id="EJP73198.1"/>
    </source>
</evidence>
<dbReference type="Proteomes" id="UP000010116">
    <property type="component" value="Unassembled WGS sequence"/>
</dbReference>
<sequence>MSISKIAKNIKPVGNTFPPVHQWNPDLCEGQEFFINRDGDWFYNDSPIKNFKLTKLFSTVLRRDDDLYYLVTPHEKVPVKTAIAPYVITDFNFNNDYLELDTNFNYSFRIDETNSIKLIEFENTSIPLVHVRDNIEGFFNRSTYYNLINFALEKNNIIDNILHIKSGNKDYPVGKIA</sequence>
<dbReference type="AlphaFoldDB" id="J5KEI4"/>
<organism evidence="3 4">
    <name type="scientific">SAR86 cluster bacterium SAR86B</name>
    <dbReference type="NCBI Taxonomy" id="1123867"/>
    <lineage>
        <taxon>Bacteria</taxon>
        <taxon>Pseudomonadati</taxon>
        <taxon>Pseudomonadota</taxon>
        <taxon>Gammaproteobacteria</taxon>
        <taxon>SAR86 cluster</taxon>
    </lineage>
</organism>
<name>J5KEI4_9GAMM</name>
<reference evidence="3 4" key="1">
    <citation type="journal article" date="2012" name="ISME J.">
        <title>Genomic insights to SAR86, an abundant and uncultivated marine bacterial lineage.</title>
        <authorList>
            <person name="Dupont C.L."/>
            <person name="Rusch D.B."/>
            <person name="Yooseph S."/>
            <person name="Lombardo M.J."/>
            <person name="Richter R.A."/>
            <person name="Valas R."/>
            <person name="Novotny M."/>
            <person name="Yee-Greenbaum J."/>
            <person name="Selengut J.D."/>
            <person name="Haft D.H."/>
            <person name="Halpern A.L."/>
            <person name="Lasken R.S."/>
            <person name="Nealson K."/>
            <person name="Friedman R."/>
            <person name="Venter J.C."/>
        </authorList>
    </citation>
    <scope>NUCLEOTIDE SEQUENCE [LARGE SCALE GENOMIC DNA]</scope>
</reference>
<dbReference type="EMBL" id="JH611178">
    <property type="protein sequence ID" value="EJP73198.1"/>
    <property type="molecule type" value="Genomic_DNA"/>
</dbReference>
<proteinExistence type="predicted"/>
<evidence type="ECO:0008006" key="5">
    <source>
        <dbReference type="Google" id="ProtNLM"/>
    </source>
</evidence>
<protein>
    <recommendedName>
        <fullName evidence="5">Proteophosphoglycan</fullName>
    </recommendedName>
</protein>
<evidence type="ECO:0000313" key="4">
    <source>
        <dbReference type="Proteomes" id="UP000010116"/>
    </source>
</evidence>
<dbReference type="Gene3D" id="3.10.540.10">
    <property type="entry name" value="duf1285 like domain"/>
    <property type="match status" value="1"/>
</dbReference>
<dbReference type="Gene3D" id="2.30.270.10">
    <property type="entry name" value="duf1285 protein"/>
    <property type="match status" value="1"/>
</dbReference>